<evidence type="ECO:0000313" key="1">
    <source>
        <dbReference type="EMBL" id="CUS04236.2"/>
    </source>
</evidence>
<accession>A0A160T2R2</accession>
<reference evidence="1" key="1">
    <citation type="submission" date="2016-01" db="EMBL/GenBank/DDBJ databases">
        <authorList>
            <person name="Mcilroy J.S."/>
            <person name="Karst M S."/>
            <person name="Albertsen M."/>
        </authorList>
    </citation>
    <scope>NUCLEOTIDE SEQUENCE</scope>
    <source>
        <strain evidence="1">Cfx-K</strain>
    </source>
</reference>
<proteinExistence type="predicted"/>
<organism evidence="1 2">
    <name type="scientific">Candidatus Promineifilum breve</name>
    <dbReference type="NCBI Taxonomy" id="1806508"/>
    <lineage>
        <taxon>Bacteria</taxon>
        <taxon>Bacillati</taxon>
        <taxon>Chloroflexota</taxon>
        <taxon>Ardenticatenia</taxon>
        <taxon>Candidatus Promineifilales</taxon>
        <taxon>Candidatus Promineifilaceae</taxon>
        <taxon>Candidatus Promineifilum</taxon>
    </lineage>
</organism>
<sequence>MTALEDMLDILAARHAAIVAAYDLGTQPAQQEAIGREALERLGLSPAAAALDGTQGPSARLALDVAVWAWVEKQAALLFDFSADGGSYKRSQLAESATRMRRLAEDRAAAAGLVGFGWPAVEMGCLALEDCGDEVGYAGI</sequence>
<keyword evidence="2" id="KW-1185">Reference proteome</keyword>
<dbReference type="KEGG" id="pbf:CFX0092_A2358"/>
<dbReference type="RefSeq" id="WP_095043615.1">
    <property type="nucleotide sequence ID" value="NZ_LN890655.1"/>
</dbReference>
<name>A0A160T2R2_9CHLR</name>
<protein>
    <submittedName>
        <fullName evidence="1">Uncharacterized protein</fullName>
    </submittedName>
</protein>
<dbReference type="EMBL" id="LN890655">
    <property type="protein sequence ID" value="CUS04236.2"/>
    <property type="molecule type" value="Genomic_DNA"/>
</dbReference>
<evidence type="ECO:0000313" key="2">
    <source>
        <dbReference type="Proteomes" id="UP000215027"/>
    </source>
</evidence>
<dbReference type="Proteomes" id="UP000215027">
    <property type="component" value="Chromosome I"/>
</dbReference>
<dbReference type="AlphaFoldDB" id="A0A160T2R2"/>
<gene>
    <name evidence="1" type="ORF">CFX0092_A2358</name>
</gene>